<sequence>MSDTSYSDNTPPLRTRDRVLKAFGFAKREKKVKSRAATQTLNNQPIHQLSDTSIAIASTVTSSHLDIEQDIASIVVEDGSLPPLPPLPIFESNVIPDVFLKNRPPPTIRTRLPHLGQRIESMDQLVYCNIVLLMSKPSSFFDEIVGHQDSDGSGSQGLDVDGEVVTDFEKKERAWMKSIGQFPEEQQHLRWLVTQVIDEFVKDDIKGLSLVTEVISLGPVLDRDTFRSLLSCLVDKFERTTLLDISILQGLVQLIESTPHNNLVGDDLVRTLAVLRQRLEGTHTSSTDHLYQTVLAISRLLDVMTQNKIQDVDHEPLTGLLAFLLHRGDIALKFQLSYALEVMRNITNDETSFQLAMRHSLEIGRMESILREFQATTKRLWYLALREARQRILEGRFADFSMLVHESHCRDDRAFQMGICQILAELSMDSLWDVYTRQGALEFLGALYNTSSSYKPWKDHLDVKQWILDILFQLSENQELTIKDCALSVLQTLDVGNEISRMVPISYTLKSRLPRPKTTHLLGRVYKIDTYILIESLLEYHTDIPRTGF</sequence>
<accession>A0AAD4DH30</accession>
<dbReference type="Proteomes" id="UP001194580">
    <property type="component" value="Unassembled WGS sequence"/>
</dbReference>
<evidence type="ECO:0000313" key="2">
    <source>
        <dbReference type="EMBL" id="KAG0276382.1"/>
    </source>
</evidence>
<reference evidence="2" key="1">
    <citation type="journal article" date="2020" name="Fungal Divers.">
        <title>Resolving the Mortierellaceae phylogeny through synthesis of multi-gene phylogenetics and phylogenomics.</title>
        <authorList>
            <person name="Vandepol N."/>
            <person name="Liber J."/>
            <person name="Desiro A."/>
            <person name="Na H."/>
            <person name="Kennedy M."/>
            <person name="Barry K."/>
            <person name="Grigoriev I.V."/>
            <person name="Miller A.N."/>
            <person name="O'Donnell K."/>
            <person name="Stajich J.E."/>
            <person name="Bonito G."/>
        </authorList>
    </citation>
    <scope>NUCLEOTIDE SEQUENCE</scope>
    <source>
        <strain evidence="2">NRRL 28262</strain>
    </source>
</reference>
<proteinExistence type="predicted"/>
<organism evidence="2 3">
    <name type="scientific">Linnemannia exigua</name>
    <dbReference type="NCBI Taxonomy" id="604196"/>
    <lineage>
        <taxon>Eukaryota</taxon>
        <taxon>Fungi</taxon>
        <taxon>Fungi incertae sedis</taxon>
        <taxon>Mucoromycota</taxon>
        <taxon>Mortierellomycotina</taxon>
        <taxon>Mortierellomycetes</taxon>
        <taxon>Mortierellales</taxon>
        <taxon>Mortierellaceae</taxon>
        <taxon>Linnemannia</taxon>
    </lineage>
</organism>
<dbReference type="InterPro" id="IPR016024">
    <property type="entry name" value="ARM-type_fold"/>
</dbReference>
<keyword evidence="3" id="KW-1185">Reference proteome</keyword>
<comment type="caution">
    <text evidence="2">The sequence shown here is derived from an EMBL/GenBank/DDBJ whole genome shotgun (WGS) entry which is preliminary data.</text>
</comment>
<evidence type="ECO:0000259" key="1">
    <source>
        <dbReference type="Pfam" id="PF23948"/>
    </source>
</evidence>
<dbReference type="AlphaFoldDB" id="A0AAD4DH30"/>
<gene>
    <name evidence="2" type="ORF">BGZ95_007607</name>
</gene>
<feature type="domain" description="Arm-like repeat" evidence="1">
    <location>
        <begin position="366"/>
        <end position="472"/>
    </location>
</feature>
<dbReference type="EMBL" id="JAAAIL010000377">
    <property type="protein sequence ID" value="KAG0276382.1"/>
    <property type="molecule type" value="Genomic_DNA"/>
</dbReference>
<protein>
    <recommendedName>
        <fullName evidence="1">Arm-like repeat domain-containing protein</fullName>
    </recommendedName>
</protein>
<name>A0AAD4DH30_9FUNG</name>
<evidence type="ECO:0000313" key="3">
    <source>
        <dbReference type="Proteomes" id="UP001194580"/>
    </source>
</evidence>
<dbReference type="Pfam" id="PF23948">
    <property type="entry name" value="ARM_5"/>
    <property type="match status" value="2"/>
</dbReference>
<dbReference type="SUPFAM" id="SSF48371">
    <property type="entry name" value="ARM repeat"/>
    <property type="match status" value="1"/>
</dbReference>
<dbReference type="InterPro" id="IPR056251">
    <property type="entry name" value="Arm_rpt_dom"/>
</dbReference>
<feature type="domain" description="Arm-like repeat" evidence="1">
    <location>
        <begin position="182"/>
        <end position="363"/>
    </location>
</feature>